<proteinExistence type="predicted"/>
<accession>A0A9N8E523</accession>
<name>A0A9N8E523_9STRA</name>
<keyword evidence="2" id="KW-0812">Transmembrane</keyword>
<feature type="transmembrane region" description="Helical" evidence="2">
    <location>
        <begin position="205"/>
        <end position="226"/>
    </location>
</feature>
<feature type="transmembrane region" description="Helical" evidence="2">
    <location>
        <begin position="6"/>
        <end position="24"/>
    </location>
</feature>
<dbReference type="PANTHER" id="PTHR34575:SF1">
    <property type="entry name" value="PROTEIN PAM68, CHLOROPLASTIC"/>
    <property type="match status" value="1"/>
</dbReference>
<reference evidence="3" key="1">
    <citation type="submission" date="2020-06" db="EMBL/GenBank/DDBJ databases">
        <authorList>
            <consortium name="Plant Systems Biology data submission"/>
        </authorList>
    </citation>
    <scope>NUCLEOTIDE SEQUENCE</scope>
    <source>
        <strain evidence="3">D6</strain>
    </source>
</reference>
<evidence type="ECO:0000256" key="2">
    <source>
        <dbReference type="SAM" id="Phobius"/>
    </source>
</evidence>
<feature type="compositionally biased region" description="Low complexity" evidence="1">
    <location>
        <begin position="73"/>
        <end position="90"/>
    </location>
</feature>
<evidence type="ECO:0000256" key="1">
    <source>
        <dbReference type="SAM" id="MobiDB-lite"/>
    </source>
</evidence>
<dbReference type="Pfam" id="PF11947">
    <property type="entry name" value="DUF3464"/>
    <property type="match status" value="1"/>
</dbReference>
<feature type="region of interest" description="Disordered" evidence="1">
    <location>
        <begin position="40"/>
        <end position="121"/>
    </location>
</feature>
<feature type="transmembrane region" description="Helical" evidence="2">
    <location>
        <begin position="172"/>
        <end position="193"/>
    </location>
</feature>
<dbReference type="AlphaFoldDB" id="A0A9N8E523"/>
<dbReference type="Proteomes" id="UP001153069">
    <property type="component" value="Unassembled WGS sequence"/>
</dbReference>
<evidence type="ECO:0000313" key="3">
    <source>
        <dbReference type="EMBL" id="CAB9514836.1"/>
    </source>
</evidence>
<organism evidence="3 4">
    <name type="scientific">Seminavis robusta</name>
    <dbReference type="NCBI Taxonomy" id="568900"/>
    <lineage>
        <taxon>Eukaryota</taxon>
        <taxon>Sar</taxon>
        <taxon>Stramenopiles</taxon>
        <taxon>Ochrophyta</taxon>
        <taxon>Bacillariophyta</taxon>
        <taxon>Bacillariophyceae</taxon>
        <taxon>Bacillariophycidae</taxon>
        <taxon>Naviculales</taxon>
        <taxon>Naviculaceae</taxon>
        <taxon>Seminavis</taxon>
    </lineage>
</organism>
<dbReference type="InterPro" id="IPR021855">
    <property type="entry name" value="PAM68-like"/>
</dbReference>
<dbReference type="OrthoDB" id="5862at2759"/>
<dbReference type="EMBL" id="CAICTM010000676">
    <property type="protein sequence ID" value="CAB9514836.1"/>
    <property type="molecule type" value="Genomic_DNA"/>
</dbReference>
<comment type="caution">
    <text evidence="3">The sequence shown here is derived from an EMBL/GenBank/DDBJ whole genome shotgun (WGS) entry which is preliminary data.</text>
</comment>
<dbReference type="PANTHER" id="PTHR34575">
    <property type="entry name" value="PROTEIN PAM68, CHLOROPLASTIC"/>
    <property type="match status" value="1"/>
</dbReference>
<feature type="compositionally biased region" description="Basic residues" evidence="1">
    <location>
        <begin position="43"/>
        <end position="52"/>
    </location>
</feature>
<feature type="compositionally biased region" description="Polar residues" evidence="1">
    <location>
        <begin position="110"/>
        <end position="120"/>
    </location>
</feature>
<evidence type="ECO:0000313" key="4">
    <source>
        <dbReference type="Proteomes" id="UP001153069"/>
    </source>
</evidence>
<sequence length="303" mass="33379">MTTTTTSWILVVLLLAISANTNAFQPVTPRHGLYVSSTELSMAKKKSKRNKNKGFGASEAATAPPKKESASFTPIATTPEPAAPVEGTPAMPNTLATTNSLSEQSDRTADNPQQEMNQGQKMLAAMRREQAEKKDADLRRVKEIREVDQMLQESPEAAAIPEKVAMRMGKRMLPFVGIPLFGSLGAFVGFWYFATYKDMEFQPGMVATTTIVILASGLLGITYSIVSASWDEEREGSLLGIDEFQKNVGNIKEGLDRSKENLLLREKMAGLPEAEIEAAISELEKREKRKRSFESKMGQELEQ</sequence>
<keyword evidence="2" id="KW-0472">Membrane</keyword>
<gene>
    <name evidence="3" type="ORF">SEMRO_677_G185850.1</name>
</gene>
<keyword evidence="4" id="KW-1185">Reference proteome</keyword>
<feature type="compositionally biased region" description="Polar residues" evidence="1">
    <location>
        <begin position="94"/>
        <end position="103"/>
    </location>
</feature>
<protein>
    <submittedName>
        <fullName evidence="3">Uncharacterized protein</fullName>
    </submittedName>
</protein>
<keyword evidence="2" id="KW-1133">Transmembrane helix</keyword>